<dbReference type="STRING" id="545696.HOLDEFILI_04077"/>
<proteinExistence type="predicted"/>
<evidence type="ECO:0000313" key="1">
    <source>
        <dbReference type="EMBL" id="EEF65785.1"/>
    </source>
</evidence>
<accession>B9YE03</accession>
<evidence type="ECO:0008006" key="3">
    <source>
        <dbReference type="Google" id="ProtNLM"/>
    </source>
</evidence>
<sequence>MIYKSFHFRYNTKEIGDLSMDNYENNAFFWQKIDTLVFSSKFVLSRKKGEQHPEYKNLIYPVDYGHYIDLAAESNEGGIAVYRGSEKSSMVKTAVVAADILQKEIDVKLLVGCSKAEEDLILRFLNQTDFQKTILIRRGNEIPEWGLTD</sequence>
<organism evidence="1 2">
    <name type="scientific">Holdemania filiformis DSM 12042</name>
    <dbReference type="NCBI Taxonomy" id="545696"/>
    <lineage>
        <taxon>Bacteria</taxon>
        <taxon>Bacillati</taxon>
        <taxon>Bacillota</taxon>
        <taxon>Erysipelotrichia</taxon>
        <taxon>Erysipelotrichales</taxon>
        <taxon>Erysipelotrichaceae</taxon>
        <taxon>Holdemania</taxon>
    </lineage>
</organism>
<dbReference type="eggNOG" id="COG0221">
    <property type="taxonomic scope" value="Bacteria"/>
</dbReference>
<evidence type="ECO:0000313" key="2">
    <source>
        <dbReference type="Proteomes" id="UP000005950"/>
    </source>
</evidence>
<protein>
    <recommendedName>
        <fullName evidence="3">Inorganic pyrophosphatase</fullName>
    </recommendedName>
</protein>
<name>B9YE03_9FIRM</name>
<reference evidence="1 2" key="2">
    <citation type="submission" date="2009-02" db="EMBL/GenBank/DDBJ databases">
        <title>Draft genome sequence of Holdemania filiformis DSM 12042.</title>
        <authorList>
            <person name="Sudarsanam P."/>
            <person name="Ley R."/>
            <person name="Guruge J."/>
            <person name="Turnbaugh P.J."/>
            <person name="Mahowald M."/>
            <person name="Liep D."/>
            <person name="Gordon J."/>
        </authorList>
    </citation>
    <scope>NUCLEOTIDE SEQUENCE [LARGE SCALE GENOMIC DNA]</scope>
    <source>
        <strain evidence="1 2">DSM 12042</strain>
    </source>
</reference>
<dbReference type="Proteomes" id="UP000005950">
    <property type="component" value="Unassembled WGS sequence"/>
</dbReference>
<reference evidence="1 2" key="1">
    <citation type="submission" date="2008-12" db="EMBL/GenBank/DDBJ databases">
        <authorList>
            <person name="Fulton L."/>
            <person name="Clifton S."/>
            <person name="Fulton B."/>
            <person name="Xu J."/>
            <person name="Minx P."/>
            <person name="Pepin K.H."/>
            <person name="Johnson M."/>
            <person name="Bhonagiri V."/>
            <person name="Nash W.E."/>
            <person name="Mardis E.R."/>
            <person name="Wilson R.K."/>
        </authorList>
    </citation>
    <scope>NUCLEOTIDE SEQUENCE [LARGE SCALE GENOMIC DNA]</scope>
    <source>
        <strain evidence="1 2">DSM 12042</strain>
    </source>
</reference>
<comment type="caution">
    <text evidence="1">The sequence shown here is derived from an EMBL/GenBank/DDBJ whole genome shotgun (WGS) entry which is preliminary data.</text>
</comment>
<dbReference type="AlphaFoldDB" id="B9YE03"/>
<gene>
    <name evidence="1" type="ORF">HOLDEFILI_04077</name>
</gene>
<dbReference type="HOGENOM" id="CLU_144823_0_0_9"/>
<dbReference type="EMBL" id="ACCF01000256">
    <property type="protein sequence ID" value="EEF65785.1"/>
    <property type="molecule type" value="Genomic_DNA"/>
</dbReference>